<dbReference type="AlphaFoldDB" id="A0A9Q0KPV8"/>
<evidence type="ECO:0000313" key="2">
    <source>
        <dbReference type="EMBL" id="KAJ4974501.1"/>
    </source>
</evidence>
<sequence length="139" mass="16237">MQLAHIINDFKPRERPSNFPHSHLKFVEVNGFAGFSEQIDIITYILKNAISLQSLLIDHNQRFYLGDGRWSINDRLCLLCERERRRIYKLLLEESHHGVQLTILSLLLSFKVRIQVSNSTVKKYTVDSNSCISFCLEEN</sequence>
<dbReference type="OrthoDB" id="594804at2759"/>
<dbReference type="Pfam" id="PF08387">
    <property type="entry name" value="FBD"/>
    <property type="match status" value="1"/>
</dbReference>
<accession>A0A9Q0KPV8</accession>
<dbReference type="InterPro" id="IPR006566">
    <property type="entry name" value="FBD"/>
</dbReference>
<gene>
    <name evidence="2" type="ORF">NE237_007675</name>
</gene>
<dbReference type="Proteomes" id="UP001141806">
    <property type="component" value="Unassembled WGS sequence"/>
</dbReference>
<dbReference type="EMBL" id="JAMYWD010000004">
    <property type="protein sequence ID" value="KAJ4974501.1"/>
    <property type="molecule type" value="Genomic_DNA"/>
</dbReference>
<keyword evidence="3" id="KW-1185">Reference proteome</keyword>
<reference evidence="2" key="1">
    <citation type="journal article" date="2023" name="Plant J.">
        <title>The genome of the king protea, Protea cynaroides.</title>
        <authorList>
            <person name="Chang J."/>
            <person name="Duong T.A."/>
            <person name="Schoeman C."/>
            <person name="Ma X."/>
            <person name="Roodt D."/>
            <person name="Barker N."/>
            <person name="Li Z."/>
            <person name="Van de Peer Y."/>
            <person name="Mizrachi E."/>
        </authorList>
    </citation>
    <scope>NUCLEOTIDE SEQUENCE</scope>
    <source>
        <tissue evidence="2">Young leaves</tissue>
    </source>
</reference>
<proteinExistence type="predicted"/>
<organism evidence="2 3">
    <name type="scientific">Protea cynaroides</name>
    <dbReference type="NCBI Taxonomy" id="273540"/>
    <lineage>
        <taxon>Eukaryota</taxon>
        <taxon>Viridiplantae</taxon>
        <taxon>Streptophyta</taxon>
        <taxon>Embryophyta</taxon>
        <taxon>Tracheophyta</taxon>
        <taxon>Spermatophyta</taxon>
        <taxon>Magnoliopsida</taxon>
        <taxon>Proteales</taxon>
        <taxon>Proteaceae</taxon>
        <taxon>Protea</taxon>
    </lineage>
</organism>
<protein>
    <recommendedName>
        <fullName evidence="1">FBD domain-containing protein</fullName>
    </recommendedName>
</protein>
<evidence type="ECO:0000259" key="1">
    <source>
        <dbReference type="Pfam" id="PF08387"/>
    </source>
</evidence>
<name>A0A9Q0KPV8_9MAGN</name>
<evidence type="ECO:0000313" key="3">
    <source>
        <dbReference type="Proteomes" id="UP001141806"/>
    </source>
</evidence>
<feature type="domain" description="FBD" evidence="1">
    <location>
        <begin position="21"/>
        <end position="56"/>
    </location>
</feature>
<comment type="caution">
    <text evidence="2">The sequence shown here is derived from an EMBL/GenBank/DDBJ whole genome shotgun (WGS) entry which is preliminary data.</text>
</comment>